<dbReference type="EMBL" id="GL438297">
    <property type="protein sequence ID" value="EFN69185.1"/>
    <property type="molecule type" value="Genomic_DNA"/>
</dbReference>
<dbReference type="Pfam" id="PF00188">
    <property type="entry name" value="CAP"/>
    <property type="match status" value="1"/>
</dbReference>
<dbReference type="InParanoid" id="E2ABL4"/>
<dbReference type="PRINTS" id="PR00838">
    <property type="entry name" value="V5ALLERGEN"/>
</dbReference>
<dbReference type="SUPFAM" id="SSF55797">
    <property type="entry name" value="PR-1-like"/>
    <property type="match status" value="1"/>
</dbReference>
<dbReference type="AlphaFoldDB" id="E2ABL4"/>
<proteinExistence type="predicted"/>
<dbReference type="SMART" id="SM00198">
    <property type="entry name" value="SCP"/>
    <property type="match status" value="1"/>
</dbReference>
<keyword evidence="3" id="KW-1015">Disulfide bond</keyword>
<dbReference type="InterPro" id="IPR018244">
    <property type="entry name" value="Allrgn_V5/Tpx1_CS"/>
</dbReference>
<keyword evidence="6" id="KW-1185">Reference proteome</keyword>
<dbReference type="GO" id="GO:0005576">
    <property type="term" value="C:extracellular region"/>
    <property type="evidence" value="ECO:0007669"/>
    <property type="project" value="UniProtKB-SubCell"/>
</dbReference>
<keyword evidence="2" id="KW-0964">Secreted</keyword>
<accession>E2ABL4</accession>
<dbReference type="InterPro" id="IPR035940">
    <property type="entry name" value="CAP_sf"/>
</dbReference>
<comment type="subcellular location">
    <subcellularLocation>
        <location evidence="1">Secreted</location>
    </subcellularLocation>
</comment>
<gene>
    <name evidence="5" type="ORF">EAG_09336</name>
</gene>
<dbReference type="OMA" id="MREMYWD"/>
<dbReference type="PROSITE" id="PS01010">
    <property type="entry name" value="CRISP_2"/>
    <property type="match status" value="1"/>
</dbReference>
<sequence length="294" mass="33715">MHGTSTKIRLKPIFDNRQALSLILTSSNYIPENEDMTCDIIRDILDTHNRLRQSIAEGSINAQPPAANMREMYWDSELASGAQNWANQCTFDHNSEKDRKVERFSVGQNLGLMITPGSQYITKIEFSKQINKWFDEHELYQFSAIDAKSAATTGHYTQVVWANTYLVGCGYSMYKTSNNTAYQFYVCNYGPAGNVLDKLPYIIGNRSCDHPLKNSDKYPNLCGVKDVPISCLKNNTEELNSYKRSAFVQNGRKFLNSHHNTHKYNSSVYQRKKSFCSRKMQINFLSRIFCCIIL</sequence>
<reference evidence="5 6" key="1">
    <citation type="journal article" date="2010" name="Science">
        <title>Genomic comparison of the ants Camponotus floridanus and Harpegnathos saltator.</title>
        <authorList>
            <person name="Bonasio R."/>
            <person name="Zhang G."/>
            <person name="Ye C."/>
            <person name="Mutti N.S."/>
            <person name="Fang X."/>
            <person name="Qin N."/>
            <person name="Donahue G."/>
            <person name="Yang P."/>
            <person name="Li Q."/>
            <person name="Li C."/>
            <person name="Zhang P."/>
            <person name="Huang Z."/>
            <person name="Berger S.L."/>
            <person name="Reinberg D."/>
            <person name="Wang J."/>
            <person name="Liebig J."/>
        </authorList>
    </citation>
    <scope>NUCLEOTIDE SEQUENCE [LARGE SCALE GENOMIC DNA]</scope>
    <source>
        <strain evidence="6">C129</strain>
    </source>
</reference>
<dbReference type="InterPro" id="IPR001283">
    <property type="entry name" value="CRISP-related"/>
</dbReference>
<organism evidence="6">
    <name type="scientific">Camponotus floridanus</name>
    <name type="common">Florida carpenter ant</name>
    <dbReference type="NCBI Taxonomy" id="104421"/>
    <lineage>
        <taxon>Eukaryota</taxon>
        <taxon>Metazoa</taxon>
        <taxon>Ecdysozoa</taxon>
        <taxon>Arthropoda</taxon>
        <taxon>Hexapoda</taxon>
        <taxon>Insecta</taxon>
        <taxon>Pterygota</taxon>
        <taxon>Neoptera</taxon>
        <taxon>Endopterygota</taxon>
        <taxon>Hymenoptera</taxon>
        <taxon>Apocrita</taxon>
        <taxon>Aculeata</taxon>
        <taxon>Formicoidea</taxon>
        <taxon>Formicidae</taxon>
        <taxon>Formicinae</taxon>
        <taxon>Camponotus</taxon>
    </lineage>
</organism>
<name>E2ABL4_CAMFO</name>
<dbReference type="OrthoDB" id="43654at2759"/>
<dbReference type="Proteomes" id="UP000000311">
    <property type="component" value="Unassembled WGS sequence"/>
</dbReference>
<dbReference type="CDD" id="cd05380">
    <property type="entry name" value="CAP_euk"/>
    <property type="match status" value="1"/>
</dbReference>
<evidence type="ECO:0000256" key="1">
    <source>
        <dbReference type="ARBA" id="ARBA00004613"/>
    </source>
</evidence>
<feature type="domain" description="SCP" evidence="4">
    <location>
        <begin position="39"/>
        <end position="197"/>
    </location>
</feature>
<protein>
    <submittedName>
        <fullName evidence="5">Venom allergen 3</fullName>
    </submittedName>
</protein>
<evidence type="ECO:0000256" key="3">
    <source>
        <dbReference type="ARBA" id="ARBA00023157"/>
    </source>
</evidence>
<evidence type="ECO:0000313" key="6">
    <source>
        <dbReference type="Proteomes" id="UP000000311"/>
    </source>
</evidence>
<dbReference type="Gene3D" id="3.40.33.10">
    <property type="entry name" value="CAP"/>
    <property type="match status" value="1"/>
</dbReference>
<dbReference type="PRINTS" id="PR00837">
    <property type="entry name" value="V5TPXLIKE"/>
</dbReference>
<dbReference type="PROSITE" id="PS01009">
    <property type="entry name" value="CRISP_1"/>
    <property type="match status" value="1"/>
</dbReference>
<dbReference type="FunCoup" id="E2ABL4">
    <property type="interactions" value="6"/>
</dbReference>
<dbReference type="InterPro" id="IPR014044">
    <property type="entry name" value="CAP_dom"/>
</dbReference>
<dbReference type="InterPro" id="IPR002413">
    <property type="entry name" value="V5_allergen-like"/>
</dbReference>
<dbReference type="PANTHER" id="PTHR10334">
    <property type="entry name" value="CYSTEINE-RICH SECRETORY PROTEIN-RELATED"/>
    <property type="match status" value="1"/>
</dbReference>
<evidence type="ECO:0000256" key="2">
    <source>
        <dbReference type="ARBA" id="ARBA00022525"/>
    </source>
</evidence>
<evidence type="ECO:0000259" key="4">
    <source>
        <dbReference type="SMART" id="SM00198"/>
    </source>
</evidence>
<evidence type="ECO:0000313" key="5">
    <source>
        <dbReference type="EMBL" id="EFN69185.1"/>
    </source>
</evidence>